<dbReference type="Proteomes" id="UP001497744">
    <property type="component" value="Unassembled WGS sequence"/>
</dbReference>
<accession>A0AAV4LSA9</accession>
<dbReference type="AlphaFoldDB" id="A0AAV4LSA9"/>
<evidence type="ECO:0000313" key="2">
    <source>
        <dbReference type="EMBL" id="GIX62889.1"/>
    </source>
</evidence>
<sequence>MTASHATGSKALRCFRGARLYAVQGLQKVDDVETLLQPVSNAPHRGQGCPDDFRGRELVRQREAESALQRPRSPGTVPAPRKRVSHMRQRRALLLQLEKTPAVLGQPHGHGRLVVLAENGDFGEGRDQLLVYGKLLGGVVRLDGLDELRDVLVVLLKLSRRVAAGWRLKEGSEIAIKGLKGLGAVDGELRNGQGVDHSTRDTSVGVRGEEAEERVVVLHFQRPEPQSSQGDGEQLYDALVSLFLDVVLSDAGRLKHVHHVGQDKLHVLDDAGVNRRGELDEAGLEIEEPLEADPLVQVKSAEVLVENTKDVTRGSVGVLGVGRFEVVGESVHEVYEHVHAVVRRYGADNHLEKLGERLEVVLVGEGLDEAVQEVLPHRDVRDGCDLLQDGRKRCVGVKVAVEALQLGHADEVGADEQAKLEALLVAAPLVEEFVLAYLDEEVPQKEAAHGVLDAAAELRDVTKQLLRGGDVSPDAVRSGHDKEVESRQYEAALLHGFVQLVESHASFGFVAHEVGEHLEFVEDLHVQLVVIGWRERRRAEFADDVDAALECLSEVISVLGKS</sequence>
<reference evidence="2 3" key="1">
    <citation type="submission" date="2021-06" db="EMBL/GenBank/DDBJ databases">
        <title>Genome sequence of Babesia caballi.</title>
        <authorList>
            <person name="Yamagishi J."/>
            <person name="Kidaka T."/>
            <person name="Ochi A."/>
        </authorList>
    </citation>
    <scope>NUCLEOTIDE SEQUENCE [LARGE SCALE GENOMIC DNA]</scope>
    <source>
        <strain evidence="2">USDA-D6B2</strain>
    </source>
</reference>
<evidence type="ECO:0000256" key="1">
    <source>
        <dbReference type="SAM" id="MobiDB-lite"/>
    </source>
</evidence>
<comment type="caution">
    <text evidence="2">The sequence shown here is derived from an EMBL/GenBank/DDBJ whole genome shotgun (WGS) entry which is preliminary data.</text>
</comment>
<gene>
    <name evidence="2" type="ORF">BcabD6B2_23240</name>
</gene>
<proteinExistence type="predicted"/>
<feature type="region of interest" description="Disordered" evidence="1">
    <location>
        <begin position="62"/>
        <end position="84"/>
    </location>
</feature>
<organism evidence="2 3">
    <name type="scientific">Babesia caballi</name>
    <dbReference type="NCBI Taxonomy" id="5871"/>
    <lineage>
        <taxon>Eukaryota</taxon>
        <taxon>Sar</taxon>
        <taxon>Alveolata</taxon>
        <taxon>Apicomplexa</taxon>
        <taxon>Aconoidasida</taxon>
        <taxon>Piroplasmida</taxon>
        <taxon>Babesiidae</taxon>
        <taxon>Babesia</taxon>
    </lineage>
</organism>
<protein>
    <submittedName>
        <fullName evidence="2">3-phosphoshikimate 1-carboxyvinyltransferase</fullName>
    </submittedName>
</protein>
<dbReference type="EMBL" id="BPLF01000002">
    <property type="protein sequence ID" value="GIX62889.1"/>
    <property type="molecule type" value="Genomic_DNA"/>
</dbReference>
<name>A0AAV4LSA9_BABCB</name>
<dbReference type="GeneID" id="94194370"/>
<keyword evidence="3" id="KW-1185">Reference proteome</keyword>
<dbReference type="RefSeq" id="XP_067714958.1">
    <property type="nucleotide sequence ID" value="XM_067858857.1"/>
</dbReference>
<evidence type="ECO:0000313" key="3">
    <source>
        <dbReference type="Proteomes" id="UP001497744"/>
    </source>
</evidence>